<protein>
    <submittedName>
        <fullName evidence="2">Uncharacterized protein</fullName>
    </submittedName>
</protein>
<keyword evidence="3" id="KW-1185">Reference proteome</keyword>
<reference evidence="3" key="1">
    <citation type="submission" date="2016-10" db="EMBL/GenBank/DDBJ databases">
        <authorList>
            <person name="Varghese N."/>
        </authorList>
    </citation>
    <scope>NUCLEOTIDE SEQUENCE [LARGE SCALE GENOMIC DNA]</scope>
    <source>
        <strain evidence="3">CGMCC 1.12284</strain>
    </source>
</reference>
<dbReference type="AlphaFoldDB" id="A0A1I0N9Z5"/>
<gene>
    <name evidence="2" type="ORF">SAMN05216285_1466</name>
</gene>
<proteinExistence type="predicted"/>
<evidence type="ECO:0000313" key="2">
    <source>
        <dbReference type="EMBL" id="SEV97711.1"/>
    </source>
</evidence>
<dbReference type="EMBL" id="FOIS01000002">
    <property type="protein sequence ID" value="SEV97711.1"/>
    <property type="molecule type" value="Genomic_DNA"/>
</dbReference>
<sequence length="313" mass="34907">MQRRKLLKTTGIGLVTTGTFVGQSLGSTQRDDPKSIKEDMIEATKTQRDEGEKAADDVLEDNGYRTSRKNYKVKNIKLGQGTNGEDLDIEEEDQEDGIGIESIEDPDDGGIGLIMRGTTRDSSDIYTFQLQYDYHFEFYRHADPNGGCTIEDISYGVDPKDGVGLFYKNPESYWKLATDNVQDDIITIGNTEFSSDASSYTDGKIGFRADDKELYKSWLSSFSDYPCVDEGRYINQKFGGTSAVMLKPLGDYSETQRAVYMRYTHAHDSFAISPSLSLGIPPSVSIEGYNSVDQTEIAEKPDGDVLVIRQEDI</sequence>
<organism evidence="2 3">
    <name type="scientific">Natrinema salifodinae</name>
    <dbReference type="NCBI Taxonomy" id="1202768"/>
    <lineage>
        <taxon>Archaea</taxon>
        <taxon>Methanobacteriati</taxon>
        <taxon>Methanobacteriota</taxon>
        <taxon>Stenosarchaea group</taxon>
        <taxon>Halobacteria</taxon>
        <taxon>Halobacteriales</taxon>
        <taxon>Natrialbaceae</taxon>
        <taxon>Natrinema</taxon>
    </lineage>
</organism>
<accession>A0A1I0N9Z5</accession>
<dbReference type="OrthoDB" id="206470at2157"/>
<name>A0A1I0N9Z5_9EURY</name>
<dbReference type="Proteomes" id="UP000183275">
    <property type="component" value="Unassembled WGS sequence"/>
</dbReference>
<feature type="region of interest" description="Disordered" evidence="1">
    <location>
        <begin position="22"/>
        <end position="61"/>
    </location>
</feature>
<evidence type="ECO:0000313" key="3">
    <source>
        <dbReference type="Proteomes" id="UP000183275"/>
    </source>
</evidence>
<evidence type="ECO:0000256" key="1">
    <source>
        <dbReference type="SAM" id="MobiDB-lite"/>
    </source>
</evidence>
<feature type="compositionally biased region" description="Basic and acidic residues" evidence="1">
    <location>
        <begin position="29"/>
        <end position="56"/>
    </location>
</feature>
<dbReference type="RefSeq" id="WP_143067664.1">
    <property type="nucleotide sequence ID" value="NZ_FOIS01000002.1"/>
</dbReference>